<proteinExistence type="inferred from homology"/>
<protein>
    <recommendedName>
        <fullName evidence="1">Phosphoesterase</fullName>
        <ecNumber evidence="1">3.1.4.-</ecNumber>
    </recommendedName>
</protein>
<dbReference type="InterPro" id="IPR050126">
    <property type="entry name" value="Ap4A_hydrolase"/>
</dbReference>
<dbReference type="PANTHER" id="PTHR42850">
    <property type="entry name" value="METALLOPHOSPHOESTERASE"/>
    <property type="match status" value="1"/>
</dbReference>
<dbReference type="InterPro" id="IPR029052">
    <property type="entry name" value="Metallo-depent_PP-like"/>
</dbReference>
<dbReference type="STRING" id="679901.Mzhil_0709"/>
<comment type="similarity">
    <text evidence="1">Belongs to the metallophosphoesterase superfamily. YfcE family.</text>
</comment>
<keyword evidence="1" id="KW-0479">Metal-binding</keyword>
<reference evidence="3 4" key="1">
    <citation type="submission" date="2010-07" db="EMBL/GenBank/DDBJ databases">
        <title>The complete genome of Methanosalsum zhilinae DSM 4017.</title>
        <authorList>
            <consortium name="US DOE Joint Genome Institute (JGI-PGF)"/>
            <person name="Lucas S."/>
            <person name="Copeland A."/>
            <person name="Lapidus A."/>
            <person name="Glavina del Rio T."/>
            <person name="Dalin E."/>
            <person name="Tice H."/>
            <person name="Bruce D."/>
            <person name="Goodwin L."/>
            <person name="Pitluck S."/>
            <person name="Kyrpides N."/>
            <person name="Mavromatis K."/>
            <person name="Ovchinnikova G."/>
            <person name="Daligault H."/>
            <person name="Detter J.C."/>
            <person name="Han C."/>
            <person name="Tapia R."/>
            <person name="Larimer F."/>
            <person name="Land M."/>
            <person name="Hauser L."/>
            <person name="Markowitz V."/>
            <person name="Cheng J.-F."/>
            <person name="Hugenholtz P."/>
            <person name="Woyke T."/>
            <person name="Wu D."/>
            <person name="Spring S."/>
            <person name="Schueler E."/>
            <person name="Brambilla E."/>
            <person name="Klenk H.-P."/>
            <person name="Eisen J.A."/>
        </authorList>
    </citation>
    <scope>NUCLEOTIDE SEQUENCE [LARGE SCALE GENOMIC DNA]</scope>
    <source>
        <strain evidence="4">DSM 4017 / NBRC 107636 / OCM 62 / WeN5</strain>
    </source>
</reference>
<comment type="cofactor">
    <cofactor evidence="1">
        <name>a divalent metal cation</name>
        <dbReference type="ChEBI" id="CHEBI:60240"/>
    </cofactor>
</comment>
<dbReference type="NCBIfam" id="TIGR00040">
    <property type="entry name" value="yfcE"/>
    <property type="match status" value="1"/>
</dbReference>
<dbReference type="HOGENOM" id="CLU_074761_0_1_2"/>
<evidence type="ECO:0000313" key="4">
    <source>
        <dbReference type="Proteomes" id="UP000006622"/>
    </source>
</evidence>
<name>F7XKA7_METZD</name>
<evidence type="ECO:0000259" key="2">
    <source>
        <dbReference type="Pfam" id="PF12850"/>
    </source>
</evidence>
<evidence type="ECO:0000313" key="3">
    <source>
        <dbReference type="EMBL" id="AEH60576.1"/>
    </source>
</evidence>
<dbReference type="Gene3D" id="3.60.21.10">
    <property type="match status" value="1"/>
</dbReference>
<dbReference type="InterPro" id="IPR011152">
    <property type="entry name" value="Pesterase_MJ0912"/>
</dbReference>
<dbReference type="RefSeq" id="WP_013898015.1">
    <property type="nucleotide sequence ID" value="NC_015676.1"/>
</dbReference>
<dbReference type="PANTHER" id="PTHR42850:SF2">
    <property type="entry name" value="BLL5683 PROTEIN"/>
    <property type="match status" value="1"/>
</dbReference>
<gene>
    <name evidence="3" type="ordered locus">Mzhil_0709</name>
</gene>
<dbReference type="EMBL" id="CP002101">
    <property type="protein sequence ID" value="AEH60576.1"/>
    <property type="molecule type" value="Genomic_DNA"/>
</dbReference>
<dbReference type="GO" id="GO:0005737">
    <property type="term" value="C:cytoplasm"/>
    <property type="evidence" value="ECO:0007669"/>
    <property type="project" value="TreeGrafter"/>
</dbReference>
<dbReference type="OrthoDB" id="9937at2157"/>
<feature type="domain" description="Calcineurin-like phosphoesterase" evidence="2">
    <location>
        <begin position="1"/>
        <end position="190"/>
    </location>
</feature>
<dbReference type="Pfam" id="PF12850">
    <property type="entry name" value="Metallophos_2"/>
    <property type="match status" value="1"/>
</dbReference>
<evidence type="ECO:0000256" key="1">
    <source>
        <dbReference type="RuleBase" id="RU362039"/>
    </source>
</evidence>
<accession>F7XKA7</accession>
<keyword evidence="4" id="KW-1185">Reference proteome</keyword>
<dbReference type="Proteomes" id="UP000006622">
    <property type="component" value="Chromosome"/>
</dbReference>
<dbReference type="InterPro" id="IPR000979">
    <property type="entry name" value="Phosphodiesterase_MJ0936/Vps29"/>
</dbReference>
<organism evidence="3 4">
    <name type="scientific">Methanosalsum zhilinae (strain DSM 4017 / NBRC 107636 / OCM 62 / WeN5)</name>
    <name type="common">Methanohalophilus zhilinae</name>
    <dbReference type="NCBI Taxonomy" id="679901"/>
    <lineage>
        <taxon>Archaea</taxon>
        <taxon>Methanobacteriati</taxon>
        <taxon>Methanobacteriota</taxon>
        <taxon>Stenosarchaea group</taxon>
        <taxon>Methanomicrobia</taxon>
        <taxon>Methanosarcinales</taxon>
        <taxon>Methanosarcinaceae</taxon>
        <taxon>Methanosalsum</taxon>
    </lineage>
</organism>
<dbReference type="AlphaFoldDB" id="F7XKA7"/>
<dbReference type="KEGG" id="mzh:Mzhil_0709"/>
<dbReference type="SUPFAM" id="SSF56300">
    <property type="entry name" value="Metallo-dependent phosphatases"/>
    <property type="match status" value="1"/>
</dbReference>
<dbReference type="EC" id="3.1.4.-" evidence="1"/>
<dbReference type="PIRSF" id="PIRSF000883">
    <property type="entry name" value="Pesterase_MJ0912"/>
    <property type="match status" value="1"/>
</dbReference>
<sequence length="230" mass="26380">MKLLLISDIHANKIALDRTLTVPHDRIICLGDLVDYGPMPVECIDAIKDLKIPTIRGNHDNAVAYRIDCGCGYEYKNLSISSREYTWQHLDQEHIHFLKNLPLNLKENIDGHRLYFTHGSPVSMYNYIKPDTPVNEIEKMIEGIDSDFLFIGHSHIPFVRKVKNTTIINPGSVGQPRDGDIRASCAVFDTVSCETEIIRLQYDIKGIYRLIRDKNMPDQDQLIDILKRGY</sequence>
<dbReference type="InterPro" id="IPR024654">
    <property type="entry name" value="Calcineurin-like_PHP_lpxH"/>
</dbReference>
<dbReference type="GO" id="GO:0046872">
    <property type="term" value="F:metal ion binding"/>
    <property type="evidence" value="ECO:0007669"/>
    <property type="project" value="UniProtKB-KW"/>
</dbReference>
<dbReference type="GeneID" id="10822321"/>
<dbReference type="GO" id="GO:0016791">
    <property type="term" value="F:phosphatase activity"/>
    <property type="evidence" value="ECO:0007669"/>
    <property type="project" value="TreeGrafter"/>
</dbReference>